<proteinExistence type="predicted"/>
<dbReference type="Proteomes" id="UP001634007">
    <property type="component" value="Unassembled WGS sequence"/>
</dbReference>
<accession>A0ABD3LR57</accession>
<evidence type="ECO:0000259" key="1">
    <source>
        <dbReference type="Pfam" id="PF00293"/>
    </source>
</evidence>
<dbReference type="InterPro" id="IPR000086">
    <property type="entry name" value="NUDIX_hydrolase_dom"/>
</dbReference>
<evidence type="ECO:0000313" key="2">
    <source>
        <dbReference type="EMBL" id="KAL3754264.1"/>
    </source>
</evidence>
<dbReference type="Pfam" id="PF00293">
    <property type="entry name" value="NUDIX"/>
    <property type="match status" value="1"/>
</dbReference>
<feature type="domain" description="Nudix hydrolase" evidence="1">
    <location>
        <begin position="151"/>
        <end position="269"/>
    </location>
</feature>
<dbReference type="Gene3D" id="3.90.79.10">
    <property type="entry name" value="Nucleoside Triphosphate Pyrophosphohydrolase"/>
    <property type="match status" value="1"/>
</dbReference>
<reference evidence="2 3" key="1">
    <citation type="submission" date="2024-11" db="EMBL/GenBank/DDBJ databases">
        <title>Chromosome-level genome assembly of Eucalyptus globulus Labill. provides insights into its genome evolution.</title>
        <authorList>
            <person name="Li X."/>
        </authorList>
    </citation>
    <scope>NUCLEOTIDE SEQUENCE [LARGE SCALE GENOMIC DNA]</scope>
    <source>
        <strain evidence="2">CL2024</strain>
        <tissue evidence="2">Fresh tender leaves</tissue>
    </source>
</reference>
<comment type="caution">
    <text evidence="2">The sequence shown here is derived from an EMBL/GenBank/DDBJ whole genome shotgun (WGS) entry which is preliminary data.</text>
</comment>
<dbReference type="PANTHER" id="PTHR36395">
    <property type="entry name" value="RING-H2 ZINC FINGER PROTEIN"/>
    <property type="match status" value="1"/>
</dbReference>
<dbReference type="InterPro" id="IPR015797">
    <property type="entry name" value="NUDIX_hydrolase-like_dom_sf"/>
</dbReference>
<dbReference type="SUPFAM" id="SSF55811">
    <property type="entry name" value="Nudix"/>
    <property type="match status" value="1"/>
</dbReference>
<keyword evidence="3" id="KW-1185">Reference proteome</keyword>
<evidence type="ECO:0000313" key="3">
    <source>
        <dbReference type="Proteomes" id="UP001634007"/>
    </source>
</evidence>
<name>A0ABD3LR57_EUCGL</name>
<dbReference type="AlphaFoldDB" id="A0ABD3LR57"/>
<dbReference type="EMBL" id="JBJKBG010000001">
    <property type="protein sequence ID" value="KAL3754264.1"/>
    <property type="molecule type" value="Genomic_DNA"/>
</dbReference>
<dbReference type="PANTHER" id="PTHR36395:SF1">
    <property type="entry name" value="RING-H2 ZINC FINGER PROTEIN"/>
    <property type="match status" value="1"/>
</dbReference>
<organism evidence="2 3">
    <name type="scientific">Eucalyptus globulus</name>
    <name type="common">Tasmanian blue gum</name>
    <dbReference type="NCBI Taxonomy" id="34317"/>
    <lineage>
        <taxon>Eukaryota</taxon>
        <taxon>Viridiplantae</taxon>
        <taxon>Streptophyta</taxon>
        <taxon>Embryophyta</taxon>
        <taxon>Tracheophyta</taxon>
        <taxon>Spermatophyta</taxon>
        <taxon>Magnoliopsida</taxon>
        <taxon>eudicotyledons</taxon>
        <taxon>Gunneridae</taxon>
        <taxon>Pentapetalae</taxon>
        <taxon>rosids</taxon>
        <taxon>malvids</taxon>
        <taxon>Myrtales</taxon>
        <taxon>Myrtaceae</taxon>
        <taxon>Myrtoideae</taxon>
        <taxon>Eucalypteae</taxon>
        <taxon>Eucalyptus</taxon>
    </lineage>
</organism>
<gene>
    <name evidence="2" type="ORF">ACJRO7_001492</name>
</gene>
<sequence>MSQPPQPISKSHHHHLPFLRHQPSATLPELFFTALSVLFLFSHTSSSSSSSSSSSAAAATKARALKIPFLSCHLNPRRFLGILTMSRPGPKIRHRFATPQSLSDWLKPRLPSDSFASWGVKPGTKNVHNLWLEISEGETSLADSVPPIRTVSVVSVRVVGADGRVLVESRQELSDGSVRHRCRPLSEKMKPSETPEVAVIRAVREELGSVIRAEVGNIGDVVRIVPGSYKMKVEERNSLSYPGLPACYMLHSFEVEVDGLPEEAEFCTEEEEEYEGSGDAGVANGAVSVKRHYWKWVGADSIES</sequence>
<protein>
    <recommendedName>
        <fullName evidence="1">Nudix hydrolase domain-containing protein</fullName>
    </recommendedName>
</protein>